<dbReference type="EMBL" id="SEYY01010348">
    <property type="protein sequence ID" value="KAB7501520.1"/>
    <property type="molecule type" value="Genomic_DNA"/>
</dbReference>
<protein>
    <recommendedName>
        <fullName evidence="1">Dipeptidase</fullName>
        <ecNumber evidence="1">3.4.13.19</ecNumber>
    </recommendedName>
</protein>
<dbReference type="InterPro" id="IPR008257">
    <property type="entry name" value="Pept_M19"/>
</dbReference>
<dbReference type="GO" id="GO:0046872">
    <property type="term" value="F:metal ion binding"/>
    <property type="evidence" value="ECO:0007669"/>
    <property type="project" value="UniProtKB-UniRule"/>
</dbReference>
<gene>
    <name evidence="2" type="primary">Dpep1</name>
    <name evidence="2" type="ORF">Anas_13232</name>
</gene>
<comment type="catalytic activity">
    <reaction evidence="1">
        <text>an L-aminoacyl-L-amino acid + H2O = 2 an L-alpha-amino acid</text>
        <dbReference type="Rhea" id="RHEA:48940"/>
        <dbReference type="ChEBI" id="CHEBI:15377"/>
        <dbReference type="ChEBI" id="CHEBI:59869"/>
        <dbReference type="ChEBI" id="CHEBI:77460"/>
        <dbReference type="EC" id="3.4.13.19"/>
    </reaction>
</comment>
<keyword evidence="1" id="KW-0645">Protease</keyword>
<name>A0A5N5T931_9CRUS</name>
<dbReference type="GO" id="GO:0070573">
    <property type="term" value="F:metallodipeptidase activity"/>
    <property type="evidence" value="ECO:0007669"/>
    <property type="project" value="InterPro"/>
</dbReference>
<comment type="similarity">
    <text evidence="1">Belongs to the metallo-dependent hydrolases superfamily. Peptidase M19 family.</text>
</comment>
<dbReference type="AlphaFoldDB" id="A0A5N5T931"/>
<dbReference type="Proteomes" id="UP000326759">
    <property type="component" value="Unassembled WGS sequence"/>
</dbReference>
<organism evidence="2 3">
    <name type="scientific">Armadillidium nasatum</name>
    <dbReference type="NCBI Taxonomy" id="96803"/>
    <lineage>
        <taxon>Eukaryota</taxon>
        <taxon>Metazoa</taxon>
        <taxon>Ecdysozoa</taxon>
        <taxon>Arthropoda</taxon>
        <taxon>Crustacea</taxon>
        <taxon>Multicrustacea</taxon>
        <taxon>Malacostraca</taxon>
        <taxon>Eumalacostraca</taxon>
        <taxon>Peracarida</taxon>
        <taxon>Isopoda</taxon>
        <taxon>Oniscidea</taxon>
        <taxon>Crinocheta</taxon>
        <taxon>Armadillidiidae</taxon>
        <taxon>Armadillidium</taxon>
    </lineage>
</organism>
<keyword evidence="1" id="KW-0336">GPI-anchor</keyword>
<sequence length="280" mass="30959">MEQIDVIKRLIARYPMICSSQVQLKDILNAFENGKIASLIGVEGGHTINNSLAVLRTFYDSGVRYLTLTHNCNTAWAESALTFEKNSTIDEVEGLTDFGELVIGEMNRLGMLVDLSHTSDRTVNDALAVAAAPVIFSHSSARELCNSSRNVPDDILKKVKRNGGVVMVNFYPNFLTCSDNATIYDVIDHINHIRNVTGVDHVGLGSDFNGISKVPEGLEDVSKYPNLFAELLLDPSWTKDDLKKLAGLNFLRVFRLVESVKNVLNGEAPIENKMAEDMKK</sequence>
<dbReference type="PROSITE" id="PS51365">
    <property type="entry name" value="RENAL_DIPEPTIDASE_2"/>
    <property type="match status" value="1"/>
</dbReference>
<dbReference type="OrthoDB" id="445695at2759"/>
<dbReference type="EC" id="3.4.13.19" evidence="1"/>
<proteinExistence type="inferred from homology"/>
<dbReference type="Pfam" id="PF01244">
    <property type="entry name" value="Peptidase_M19"/>
    <property type="match status" value="1"/>
</dbReference>
<keyword evidence="1" id="KW-0325">Glycoprotein</keyword>
<accession>A0A5N5T931</accession>
<comment type="cofactor">
    <cofactor evidence="1">
        <name>Zn(2+)</name>
        <dbReference type="ChEBI" id="CHEBI:29105"/>
    </cofactor>
</comment>
<dbReference type="GO" id="GO:0098552">
    <property type="term" value="C:side of membrane"/>
    <property type="evidence" value="ECO:0007669"/>
    <property type="project" value="UniProtKB-KW"/>
</dbReference>
<keyword evidence="3" id="KW-1185">Reference proteome</keyword>
<keyword evidence="1" id="KW-1015">Disulfide bond</keyword>
<keyword evidence="1" id="KW-0482">Metalloprotease</keyword>
<keyword evidence="1" id="KW-0449">Lipoprotein</keyword>
<dbReference type="InterPro" id="IPR032466">
    <property type="entry name" value="Metal_Hydrolase"/>
</dbReference>
<dbReference type="GO" id="GO:0006508">
    <property type="term" value="P:proteolysis"/>
    <property type="evidence" value="ECO:0007669"/>
    <property type="project" value="UniProtKB-KW"/>
</dbReference>
<evidence type="ECO:0000256" key="1">
    <source>
        <dbReference type="RuleBase" id="RU341113"/>
    </source>
</evidence>
<keyword evidence="1" id="KW-0479">Metal-binding</keyword>
<dbReference type="PANTHER" id="PTHR10443:SF12">
    <property type="entry name" value="DIPEPTIDASE"/>
    <property type="match status" value="1"/>
</dbReference>
<dbReference type="PANTHER" id="PTHR10443">
    <property type="entry name" value="MICROSOMAL DIPEPTIDASE"/>
    <property type="match status" value="1"/>
</dbReference>
<dbReference type="Gene3D" id="3.20.20.140">
    <property type="entry name" value="Metal-dependent hydrolases"/>
    <property type="match status" value="1"/>
</dbReference>
<dbReference type="PROSITE" id="PS00869">
    <property type="entry name" value="RENAL_DIPEPTIDASE_1"/>
    <property type="match status" value="1"/>
</dbReference>
<keyword evidence="1" id="KW-0224">Dipeptidase</keyword>
<reference evidence="2 3" key="1">
    <citation type="journal article" date="2019" name="PLoS Biol.">
        <title>Sex chromosomes control vertical transmission of feminizing Wolbachia symbionts in an isopod.</title>
        <authorList>
            <person name="Becking T."/>
            <person name="Chebbi M.A."/>
            <person name="Giraud I."/>
            <person name="Moumen B."/>
            <person name="Laverre T."/>
            <person name="Caubet Y."/>
            <person name="Peccoud J."/>
            <person name="Gilbert C."/>
            <person name="Cordaux R."/>
        </authorList>
    </citation>
    <scope>NUCLEOTIDE SEQUENCE [LARGE SCALE GENOMIC DNA]</scope>
    <source>
        <strain evidence="2">ANa2</strain>
        <tissue evidence="2">Whole body excluding digestive tract and cuticle</tissue>
    </source>
</reference>
<keyword evidence="1" id="KW-0862">Zinc</keyword>
<evidence type="ECO:0000313" key="3">
    <source>
        <dbReference type="Proteomes" id="UP000326759"/>
    </source>
</evidence>
<keyword evidence="1" id="KW-0472">Membrane</keyword>
<keyword evidence="1" id="KW-0378">Hydrolase</keyword>
<dbReference type="SUPFAM" id="SSF51556">
    <property type="entry name" value="Metallo-dependent hydrolases"/>
    <property type="match status" value="1"/>
</dbReference>
<evidence type="ECO:0000313" key="2">
    <source>
        <dbReference type="EMBL" id="KAB7501520.1"/>
    </source>
</evidence>
<dbReference type="InterPro" id="IPR000180">
    <property type="entry name" value="Dipep_AS"/>
</dbReference>
<comment type="subcellular location">
    <subcellularLocation>
        <location evidence="1">Membrane</location>
        <topology evidence="1">Lipid-anchor</topology>
        <topology evidence="1">GPI-anchor</topology>
    </subcellularLocation>
</comment>
<comment type="subunit">
    <text evidence="1">Homodimer; disulfide-linked.</text>
</comment>
<comment type="caution">
    <text evidence="2">The sequence shown here is derived from an EMBL/GenBank/DDBJ whole genome shotgun (WGS) entry which is preliminary data.</text>
</comment>
<dbReference type="CDD" id="cd01301">
    <property type="entry name" value="rDP_like"/>
    <property type="match status" value="1"/>
</dbReference>